<dbReference type="EMBL" id="JAHMHS010000013">
    <property type="protein sequence ID" value="KAK1729046.1"/>
    <property type="molecule type" value="Genomic_DNA"/>
</dbReference>
<feature type="region of interest" description="Disordered" evidence="1">
    <location>
        <begin position="42"/>
        <end position="69"/>
    </location>
</feature>
<accession>A0AAD8XKH9</accession>
<evidence type="ECO:0000256" key="1">
    <source>
        <dbReference type="SAM" id="MobiDB-lite"/>
    </source>
</evidence>
<organism evidence="2 3">
    <name type="scientific">Glomerella acutata</name>
    <name type="common">Colletotrichum acutatum</name>
    <dbReference type="NCBI Taxonomy" id="27357"/>
    <lineage>
        <taxon>Eukaryota</taxon>
        <taxon>Fungi</taxon>
        <taxon>Dikarya</taxon>
        <taxon>Ascomycota</taxon>
        <taxon>Pezizomycotina</taxon>
        <taxon>Sordariomycetes</taxon>
        <taxon>Hypocreomycetidae</taxon>
        <taxon>Glomerellales</taxon>
        <taxon>Glomerellaceae</taxon>
        <taxon>Colletotrichum</taxon>
        <taxon>Colletotrichum acutatum species complex</taxon>
    </lineage>
</organism>
<proteinExistence type="predicted"/>
<dbReference type="Proteomes" id="UP001244207">
    <property type="component" value="Unassembled WGS sequence"/>
</dbReference>
<evidence type="ECO:0000313" key="2">
    <source>
        <dbReference type="EMBL" id="KAK1729046.1"/>
    </source>
</evidence>
<reference evidence="2" key="1">
    <citation type="submission" date="2021-12" db="EMBL/GenBank/DDBJ databases">
        <title>Comparative genomics, transcriptomics and evolutionary studies reveal genomic signatures of adaptation to plant cell wall in hemibiotrophic fungi.</title>
        <authorList>
            <consortium name="DOE Joint Genome Institute"/>
            <person name="Baroncelli R."/>
            <person name="Diaz J.F."/>
            <person name="Benocci T."/>
            <person name="Peng M."/>
            <person name="Battaglia E."/>
            <person name="Haridas S."/>
            <person name="Andreopoulos W."/>
            <person name="Labutti K."/>
            <person name="Pangilinan J."/>
            <person name="Floch G.L."/>
            <person name="Makela M.R."/>
            <person name="Henrissat B."/>
            <person name="Grigoriev I.V."/>
            <person name="Crouch J.A."/>
            <person name="De Vries R.P."/>
            <person name="Sukno S.A."/>
            <person name="Thon M.R."/>
        </authorList>
    </citation>
    <scope>NUCLEOTIDE SEQUENCE</scope>
    <source>
        <strain evidence="2">CBS 112980</strain>
    </source>
</reference>
<evidence type="ECO:0000313" key="3">
    <source>
        <dbReference type="Proteomes" id="UP001244207"/>
    </source>
</evidence>
<sequence>MGSGVLCAHASRAETQLQTRSTYMDGFCGPAAAGMRSVAHGAPRVPFSPTRGPSPPLRRTFGHRATKPL</sequence>
<feature type="non-terminal residue" evidence="2">
    <location>
        <position position="69"/>
    </location>
</feature>
<feature type="compositionally biased region" description="Basic residues" evidence="1">
    <location>
        <begin position="60"/>
        <end position="69"/>
    </location>
</feature>
<name>A0AAD8XKH9_GLOAC</name>
<dbReference type="RefSeq" id="XP_060369101.1">
    <property type="nucleotide sequence ID" value="XM_060507379.1"/>
</dbReference>
<dbReference type="AlphaFoldDB" id="A0AAD8XKH9"/>
<protein>
    <submittedName>
        <fullName evidence="2">Uncharacterized protein</fullName>
    </submittedName>
</protein>
<comment type="caution">
    <text evidence="2">The sequence shown here is derived from an EMBL/GenBank/DDBJ whole genome shotgun (WGS) entry which is preliminary data.</text>
</comment>
<gene>
    <name evidence="2" type="ORF">BDZ83DRAFT_606487</name>
</gene>
<dbReference type="GeneID" id="85391278"/>
<keyword evidence="3" id="KW-1185">Reference proteome</keyword>